<gene>
    <name evidence="3" type="ordered locus">AciX9_0201</name>
</gene>
<accession>E8WVA0</accession>
<evidence type="ECO:0000259" key="2">
    <source>
        <dbReference type="PROSITE" id="PS51841"/>
    </source>
</evidence>
<dbReference type="Gene3D" id="2.60.40.10">
    <property type="entry name" value="Immunoglobulins"/>
    <property type="match status" value="1"/>
</dbReference>
<feature type="domain" description="LTD" evidence="2">
    <location>
        <begin position="29"/>
        <end position="163"/>
    </location>
</feature>
<organism evidence="4">
    <name type="scientific">Granulicella tundricola (strain ATCC BAA-1859 / DSM 23138 / MP5ACTX9)</name>
    <dbReference type="NCBI Taxonomy" id="1198114"/>
    <lineage>
        <taxon>Bacteria</taxon>
        <taxon>Pseudomonadati</taxon>
        <taxon>Acidobacteriota</taxon>
        <taxon>Terriglobia</taxon>
        <taxon>Terriglobales</taxon>
        <taxon>Acidobacteriaceae</taxon>
        <taxon>Granulicella</taxon>
    </lineage>
</organism>
<keyword evidence="1" id="KW-0472">Membrane</keyword>
<dbReference type="STRING" id="1198114.AciX9_0201"/>
<dbReference type="eggNOG" id="COG2374">
    <property type="taxonomic scope" value="Bacteria"/>
</dbReference>
<dbReference type="PROSITE" id="PS51841">
    <property type="entry name" value="LTD"/>
    <property type="match status" value="1"/>
</dbReference>
<dbReference type="GO" id="GO:0004527">
    <property type="term" value="F:exonuclease activity"/>
    <property type="evidence" value="ECO:0007669"/>
    <property type="project" value="UniProtKB-KW"/>
</dbReference>
<dbReference type="InterPro" id="IPR001322">
    <property type="entry name" value="Lamin_tail_dom"/>
</dbReference>
<dbReference type="OrthoDB" id="9801679at2"/>
<dbReference type="Pfam" id="PF03372">
    <property type="entry name" value="Exo_endo_phos"/>
    <property type="match status" value="1"/>
</dbReference>
<keyword evidence="3" id="KW-0540">Nuclease</keyword>
<dbReference type="AlphaFoldDB" id="E8WVA0"/>
<dbReference type="Proteomes" id="UP000000343">
    <property type="component" value="Chromosome"/>
</dbReference>
<dbReference type="SUPFAM" id="SSF56219">
    <property type="entry name" value="DNase I-like"/>
    <property type="match status" value="1"/>
</dbReference>
<dbReference type="HOGENOM" id="CLU_266463_0_0_0"/>
<dbReference type="PaxDb" id="1198114-AciX9_0201"/>
<dbReference type="EMBL" id="CP002480">
    <property type="protein sequence ID" value="ADW67275.1"/>
    <property type="molecule type" value="Genomic_DNA"/>
</dbReference>
<dbReference type="InterPro" id="IPR036691">
    <property type="entry name" value="Endo/exonu/phosph_ase_sf"/>
</dbReference>
<reference evidence="4" key="1">
    <citation type="submission" date="2011-01" db="EMBL/GenBank/DDBJ databases">
        <title>Complete sequence of chromosome of Acidobacterium sp. MP5ACTX9.</title>
        <authorList>
            <consortium name="US DOE Joint Genome Institute"/>
            <person name="Lucas S."/>
            <person name="Copeland A."/>
            <person name="Lapidus A."/>
            <person name="Cheng J.-F."/>
            <person name="Goodwin L."/>
            <person name="Pitluck S."/>
            <person name="Teshima H."/>
            <person name="Detter J.C."/>
            <person name="Han C."/>
            <person name="Tapia R."/>
            <person name="Land M."/>
            <person name="Hauser L."/>
            <person name="Kyrpides N."/>
            <person name="Ivanova N."/>
            <person name="Ovchinnikova G."/>
            <person name="Pagani I."/>
            <person name="Rawat S.R."/>
            <person name="Mannisto M."/>
            <person name="Haggblom M.M."/>
            <person name="Woyke T."/>
        </authorList>
    </citation>
    <scope>NUCLEOTIDE SEQUENCE [LARGE SCALE GENOMIC DNA]</scope>
    <source>
        <strain evidence="4">MP5ACTX9</strain>
    </source>
</reference>
<dbReference type="NCBIfam" id="NF012200">
    <property type="entry name" value="choice_anch_D"/>
    <property type="match status" value="1"/>
</dbReference>
<dbReference type="CDD" id="cd04486">
    <property type="entry name" value="YhcR_OBF_like"/>
    <property type="match status" value="1"/>
</dbReference>
<dbReference type="InterPro" id="IPR005135">
    <property type="entry name" value="Endo/exonuclease/phosphatase"/>
</dbReference>
<evidence type="ECO:0000256" key="1">
    <source>
        <dbReference type="SAM" id="Phobius"/>
    </source>
</evidence>
<protein>
    <submittedName>
        <fullName evidence="3">Endonuclease/exonuclease/phosphatase</fullName>
    </submittedName>
</protein>
<dbReference type="PANTHER" id="PTHR42834:SF1">
    <property type="entry name" value="ENDONUCLEASE_EXONUCLEASE_PHOSPHATASE FAMILY PROTEIN (AFU_ORTHOLOGUE AFUA_3G09210)"/>
    <property type="match status" value="1"/>
</dbReference>
<sequence length="1139" mass="116298">MRPPVKNSFRFARLLAAFCLGVFSLVPAFGQSGLLISQIYGGGGNSGASFNADFIELYNPTSAAISTSGLSVQYASAAGNFTQSLTLASASIPSHTYFLVQTTASGTTGAALPTPDTTGIAPNLSATAGKVALVNGTTALSTDTTCALIQADTQILDFVGYGTTASCFKGSGPAPTTANNATSIVRKVAGTNTNDNAADFTTSSPITPHNSGGGVVVPPTVPVVTIHDIQGVKSTTAMTVSPYAGQRVTTSGVVTTLLSNAFFMQSSDATADSNPLTPEGIEVFTSTKPTVLIGNAVTVTGTVQTYPAVTASKTPATEITSPTIVVTAPAVALPTPIILTTSMLTAGGGLYQLTPYEGMRVSVPSMTTISGTNGSITDANEPAEIATSVGYFYAVITGTARPFREPGVDIRDPAVPGLPAGVAKFDDNPERILVDSTIAGGTSLEIPTGAIMANVTGVLDFTFSSDSFYDPSRLILDATYPRTSVTGGMTVQAVTLPASNEFTVASFNIERFYNTSSADDLYYVPAGVNGYNGSSGTAIVSTGQTFISEAADNTPAAYARRLTKLSLAIRTVLNSPDVVTIEEVENQSVANDIAAQINSDAGVTNLYTAFSTDNKTYYTQDGTGISVGFLIKNTVDNLGVTQYGAGETFTPTSGSLTTLNDRPWLVLSAGIKRAAGVKDYPITVVVNHMKALTGQSSATTNSTRLKKELQAEDIAKFIQTQQAAGKHVISGGDFNAFEFSDGYNDTLGTYTNTNVLPATQVLQPGVAGLVTPPLTDLALTIPAAQRWSYVEDGSAQILDHMVVTPELVAAGAHFAYGHLNADFPLTAYNDATTAARNSDHDPAIGYFILPAPVLSATVTPNPATAFAGTTIGATSAGQVFTFTNTGEGPITVTGVTTTGDFAVTSACTAPVAISSTCTANVVFRPTAAGTRTGSVTFATNVSGSTYIVALTGVGINPPDFSVGDASGNATTSVTVVAGNTGTVPLTFTPLFGFSGTVSITCVSTATVAPTGVSCTAPAAFTLTGASTQNITFTTASRLFSRNGGLGFAPDASPLTKVLVLAAAGLLMLLAATSRKLGRAARLGGLLSILTAICFATSGCGGSSGPTVNPNGTPAGTYTYTVTVTSGTVVHKETINLIVQ</sequence>
<dbReference type="KEGG" id="acm:AciX9_0201"/>
<feature type="transmembrane region" description="Helical" evidence="1">
    <location>
        <begin position="1054"/>
        <end position="1072"/>
    </location>
</feature>
<dbReference type="Gene3D" id="3.60.10.10">
    <property type="entry name" value="Endonuclease/exonuclease/phosphatase"/>
    <property type="match status" value="1"/>
</dbReference>
<dbReference type="PANTHER" id="PTHR42834">
    <property type="entry name" value="ENDONUCLEASE/EXONUCLEASE/PHOSPHATASE FAMILY PROTEIN (AFU_ORTHOLOGUE AFUA_3G09210)"/>
    <property type="match status" value="1"/>
</dbReference>
<evidence type="ECO:0000313" key="3">
    <source>
        <dbReference type="EMBL" id="ADW67275.1"/>
    </source>
</evidence>
<proteinExistence type="predicted"/>
<dbReference type="GO" id="GO:0004519">
    <property type="term" value="F:endonuclease activity"/>
    <property type="evidence" value="ECO:0007669"/>
    <property type="project" value="UniProtKB-KW"/>
</dbReference>
<keyword evidence="1" id="KW-1133">Transmembrane helix</keyword>
<keyword evidence="1" id="KW-0812">Transmembrane</keyword>
<keyword evidence="3" id="KW-0378">Hydrolase</keyword>
<name>E8WVA0_GRATM</name>
<keyword evidence="3" id="KW-0269">Exonuclease</keyword>
<dbReference type="InterPro" id="IPR013783">
    <property type="entry name" value="Ig-like_fold"/>
</dbReference>
<keyword evidence="4" id="KW-1185">Reference proteome</keyword>
<dbReference type="Pfam" id="PF00932">
    <property type="entry name" value="LTD"/>
    <property type="match status" value="1"/>
</dbReference>
<keyword evidence="3" id="KW-0255">Endonuclease</keyword>
<evidence type="ECO:0000313" key="4">
    <source>
        <dbReference type="Proteomes" id="UP000000343"/>
    </source>
</evidence>